<organism evidence="1 2">
    <name type="scientific">Anditalea andensis</name>
    <dbReference type="NCBI Taxonomy" id="1048983"/>
    <lineage>
        <taxon>Bacteria</taxon>
        <taxon>Pseudomonadati</taxon>
        <taxon>Bacteroidota</taxon>
        <taxon>Cytophagia</taxon>
        <taxon>Cytophagales</taxon>
        <taxon>Cytophagaceae</taxon>
        <taxon>Anditalea</taxon>
    </lineage>
</organism>
<dbReference type="AlphaFoldDB" id="A0A074KQP1"/>
<dbReference type="Proteomes" id="UP000027821">
    <property type="component" value="Unassembled WGS sequence"/>
</dbReference>
<gene>
    <name evidence="1" type="ORF">EL17_18860</name>
</gene>
<reference evidence="1 2" key="1">
    <citation type="submission" date="2014-04" db="EMBL/GenBank/DDBJ databases">
        <title>Characterization and application of a salt tolerant electro-active bacterium.</title>
        <authorList>
            <person name="Yang L."/>
            <person name="Wei S."/>
            <person name="Tay Q.X.M."/>
        </authorList>
    </citation>
    <scope>NUCLEOTIDE SEQUENCE [LARGE SCALE GENOMIC DNA]</scope>
    <source>
        <strain evidence="1 2">LY1</strain>
    </source>
</reference>
<protein>
    <submittedName>
        <fullName evidence="1">Uncharacterized protein</fullName>
    </submittedName>
</protein>
<proteinExistence type="predicted"/>
<evidence type="ECO:0000313" key="1">
    <source>
        <dbReference type="EMBL" id="KEO72261.1"/>
    </source>
</evidence>
<dbReference type="EMBL" id="JMIH01000026">
    <property type="protein sequence ID" value="KEO72261.1"/>
    <property type="molecule type" value="Genomic_DNA"/>
</dbReference>
<accession>A0A074KQP1</accession>
<keyword evidence="2" id="KW-1185">Reference proteome</keyword>
<evidence type="ECO:0000313" key="2">
    <source>
        <dbReference type="Proteomes" id="UP000027821"/>
    </source>
</evidence>
<sequence>MVSFPLLIWKSKTLYSKLKRQRTDRRILFLPIHKPNAKKQKSLFFYLHSDEKLKSLYYISQILTSHKLKGHALW</sequence>
<dbReference type="STRING" id="1048983.EL17_18860"/>
<comment type="caution">
    <text evidence="1">The sequence shown here is derived from an EMBL/GenBank/DDBJ whole genome shotgun (WGS) entry which is preliminary data.</text>
</comment>
<name>A0A074KQP1_9BACT</name>